<comment type="caution">
    <text evidence="2">The sequence shown here is derived from an EMBL/GenBank/DDBJ whole genome shotgun (WGS) entry which is preliminary data.</text>
</comment>
<feature type="compositionally biased region" description="Basic and acidic residues" evidence="1">
    <location>
        <begin position="92"/>
        <end position="106"/>
    </location>
</feature>
<reference evidence="2" key="2">
    <citation type="submission" date="2023-06" db="EMBL/GenBank/DDBJ databases">
        <authorList>
            <consortium name="Lawrence Berkeley National Laboratory"/>
            <person name="Mondo S.J."/>
            <person name="Hensen N."/>
            <person name="Bonometti L."/>
            <person name="Westerberg I."/>
            <person name="Brannstrom I.O."/>
            <person name="Guillou S."/>
            <person name="Cros-Aarteil S."/>
            <person name="Calhoun S."/>
            <person name="Haridas S."/>
            <person name="Kuo A."/>
            <person name="Pangilinan J."/>
            <person name="Riley R."/>
            <person name="Labutti K."/>
            <person name="Andreopoulos B."/>
            <person name="Lipzen A."/>
            <person name="Chen C."/>
            <person name="Yanf M."/>
            <person name="Daum C."/>
            <person name="Ng V."/>
            <person name="Clum A."/>
            <person name="Steindorff A."/>
            <person name="Ohm R."/>
            <person name="Martin F."/>
            <person name="Silar P."/>
            <person name="Natvig D."/>
            <person name="Lalanne C."/>
            <person name="Gautier V."/>
            <person name="Ament-Velasquez S.L."/>
            <person name="Kruys A."/>
            <person name="Hutchinson M.I."/>
            <person name="Powell A.J."/>
            <person name="Barry K."/>
            <person name="Miller A.N."/>
            <person name="Grigoriev I.V."/>
            <person name="Debuchy R."/>
            <person name="Gladieux P."/>
            <person name="Thoren M.H."/>
            <person name="Johannesson H."/>
        </authorList>
    </citation>
    <scope>NUCLEOTIDE SEQUENCE</scope>
    <source>
        <strain evidence="2">CBS 626.80</strain>
    </source>
</reference>
<feature type="region of interest" description="Disordered" evidence="1">
    <location>
        <begin position="1"/>
        <end position="22"/>
    </location>
</feature>
<feature type="compositionally biased region" description="Polar residues" evidence="1">
    <location>
        <begin position="1"/>
        <end position="18"/>
    </location>
</feature>
<name>A0AAN6SDD9_9PEZI</name>
<proteinExistence type="predicted"/>
<feature type="region of interest" description="Disordered" evidence="1">
    <location>
        <begin position="80"/>
        <end position="106"/>
    </location>
</feature>
<reference evidence="2" key="1">
    <citation type="journal article" date="2023" name="Mol. Phylogenet. Evol.">
        <title>Genome-scale phylogeny and comparative genomics of the fungal order Sordariales.</title>
        <authorList>
            <person name="Hensen N."/>
            <person name="Bonometti L."/>
            <person name="Westerberg I."/>
            <person name="Brannstrom I.O."/>
            <person name="Guillou S."/>
            <person name="Cros-Aarteil S."/>
            <person name="Calhoun S."/>
            <person name="Haridas S."/>
            <person name="Kuo A."/>
            <person name="Mondo S."/>
            <person name="Pangilinan J."/>
            <person name="Riley R."/>
            <person name="LaButti K."/>
            <person name="Andreopoulos B."/>
            <person name="Lipzen A."/>
            <person name="Chen C."/>
            <person name="Yan M."/>
            <person name="Daum C."/>
            <person name="Ng V."/>
            <person name="Clum A."/>
            <person name="Steindorff A."/>
            <person name="Ohm R.A."/>
            <person name="Martin F."/>
            <person name="Silar P."/>
            <person name="Natvig D.O."/>
            <person name="Lalanne C."/>
            <person name="Gautier V."/>
            <person name="Ament-Velasquez S.L."/>
            <person name="Kruys A."/>
            <person name="Hutchinson M.I."/>
            <person name="Powell A.J."/>
            <person name="Barry K."/>
            <person name="Miller A.N."/>
            <person name="Grigoriev I.V."/>
            <person name="Debuchy R."/>
            <person name="Gladieux P."/>
            <person name="Hiltunen Thoren M."/>
            <person name="Johannesson H."/>
        </authorList>
    </citation>
    <scope>NUCLEOTIDE SEQUENCE</scope>
    <source>
        <strain evidence="2">CBS 626.80</strain>
    </source>
</reference>
<evidence type="ECO:0000313" key="3">
    <source>
        <dbReference type="Proteomes" id="UP001303222"/>
    </source>
</evidence>
<sequence length="106" mass="12215">MSQHQNNSETEQELSSHTECPIPEACELSPEMSSTMRHFSVRHNCLYAEAKKQLVDKIVHKVMDNAAPRIMALLEEELERRAAEKDEEDDEESRRTTMDTEVSPKV</sequence>
<dbReference type="Proteomes" id="UP001303222">
    <property type="component" value="Unassembled WGS sequence"/>
</dbReference>
<dbReference type="AlphaFoldDB" id="A0AAN6SDD9"/>
<evidence type="ECO:0000313" key="2">
    <source>
        <dbReference type="EMBL" id="KAK3949475.1"/>
    </source>
</evidence>
<protein>
    <submittedName>
        <fullName evidence="2">Uncharacterized protein</fullName>
    </submittedName>
</protein>
<gene>
    <name evidence="2" type="ORF">QBC32DRAFT_219629</name>
</gene>
<keyword evidence="3" id="KW-1185">Reference proteome</keyword>
<accession>A0AAN6SDD9</accession>
<dbReference type="EMBL" id="MU859213">
    <property type="protein sequence ID" value="KAK3949475.1"/>
    <property type="molecule type" value="Genomic_DNA"/>
</dbReference>
<evidence type="ECO:0000256" key="1">
    <source>
        <dbReference type="SAM" id="MobiDB-lite"/>
    </source>
</evidence>
<organism evidence="2 3">
    <name type="scientific">Pseudoneurospora amorphoporcata</name>
    <dbReference type="NCBI Taxonomy" id="241081"/>
    <lineage>
        <taxon>Eukaryota</taxon>
        <taxon>Fungi</taxon>
        <taxon>Dikarya</taxon>
        <taxon>Ascomycota</taxon>
        <taxon>Pezizomycotina</taxon>
        <taxon>Sordariomycetes</taxon>
        <taxon>Sordariomycetidae</taxon>
        <taxon>Sordariales</taxon>
        <taxon>Sordariaceae</taxon>
        <taxon>Pseudoneurospora</taxon>
    </lineage>
</organism>